<dbReference type="STRING" id="1601833.SAMN05518684_105255"/>
<reference evidence="4" key="1">
    <citation type="submission" date="2016-10" db="EMBL/GenBank/DDBJ databases">
        <authorList>
            <person name="Varghese N."/>
            <person name="Submissions S."/>
        </authorList>
    </citation>
    <scope>NUCLEOTIDE SEQUENCE [LARGE SCALE GENOMIC DNA]</scope>
    <source>
        <strain evidence="4">S9</strain>
    </source>
</reference>
<dbReference type="SUPFAM" id="SSF51445">
    <property type="entry name" value="(Trans)glycosidases"/>
    <property type="match status" value="1"/>
</dbReference>
<evidence type="ECO:0000256" key="1">
    <source>
        <dbReference type="SAM" id="SignalP"/>
    </source>
</evidence>
<evidence type="ECO:0000313" key="4">
    <source>
        <dbReference type="Proteomes" id="UP000198571"/>
    </source>
</evidence>
<dbReference type="Gene3D" id="3.20.20.80">
    <property type="entry name" value="Glycosidases"/>
    <property type="match status" value="1"/>
</dbReference>
<dbReference type="Proteomes" id="UP000198571">
    <property type="component" value="Unassembled WGS sequence"/>
</dbReference>
<dbReference type="InterPro" id="IPR017853">
    <property type="entry name" value="GH"/>
</dbReference>
<name>A0A1H9TCF9_9BACI</name>
<dbReference type="AlphaFoldDB" id="A0A1H9TCF9"/>
<dbReference type="InterPro" id="IPR025275">
    <property type="entry name" value="DUF4015"/>
</dbReference>
<dbReference type="OrthoDB" id="9774125at2"/>
<gene>
    <name evidence="3" type="ORF">SAMN05518684_105255</name>
</gene>
<feature type="domain" description="DUF4015" evidence="2">
    <location>
        <begin position="72"/>
        <end position="393"/>
    </location>
</feature>
<feature type="signal peptide" evidence="1">
    <location>
        <begin position="1"/>
        <end position="27"/>
    </location>
</feature>
<dbReference type="RefSeq" id="WP_093050127.1">
    <property type="nucleotide sequence ID" value="NZ_FOGT01000005.1"/>
</dbReference>
<evidence type="ECO:0000259" key="2">
    <source>
        <dbReference type="Pfam" id="PF13200"/>
    </source>
</evidence>
<evidence type="ECO:0000313" key="3">
    <source>
        <dbReference type="EMBL" id="SER94902.1"/>
    </source>
</evidence>
<accession>A0A1H9TCF9</accession>
<keyword evidence="1" id="KW-0732">Signal</keyword>
<dbReference type="Pfam" id="PF13200">
    <property type="entry name" value="DUF4015"/>
    <property type="match status" value="1"/>
</dbReference>
<protein>
    <recommendedName>
        <fullName evidence="2">DUF4015 domain-containing protein</fullName>
    </recommendedName>
</protein>
<proteinExistence type="predicted"/>
<dbReference type="EMBL" id="FOGT01000005">
    <property type="protein sequence ID" value="SER94902.1"/>
    <property type="molecule type" value="Genomic_DNA"/>
</dbReference>
<organism evidence="3 4">
    <name type="scientific">Salipaludibacillus aurantiacus</name>
    <dbReference type="NCBI Taxonomy" id="1601833"/>
    <lineage>
        <taxon>Bacteria</taxon>
        <taxon>Bacillati</taxon>
        <taxon>Bacillota</taxon>
        <taxon>Bacilli</taxon>
        <taxon>Bacillales</taxon>
        <taxon>Bacillaceae</taxon>
    </lineage>
</organism>
<feature type="chain" id="PRO_5011783870" description="DUF4015 domain-containing protein" evidence="1">
    <location>
        <begin position="28"/>
        <end position="408"/>
    </location>
</feature>
<sequence length="408" mass="46239">MLNKKKLVSVLGAAAIGGMILPSAAHGEEETVTVSYHSEKQTVLEAREWPERVARFTFDSGYTFEYPDAVRGVFVTGHSAGGARFNELLELVDTTALNSMVIDIKDDHGFLTYRPEEDDPYYDISQNMIGNPEEMMETLEENEIYPIARIVVFKDTLLAEDRPDLSFTQNGEVWKNNRGEAFVNPFMEEVWDYNIDIAIKAAEMGFQDIQFDYVRFPEGFENRDDILDYDGGEYTNNPGDNVQRRVTAVTDFVAHARERLEPYDVDVSVDIFGYAATISEAPGIGQNFSKISENVDVISSMIYPSHWTPHFGLDKPDLYPYELVDAYAQIENDVLAALDEPPVSRPWIQDFTAAYLGSGNYMNYGKDEVEAQIQALYDNGIHEFLLWNAGNRYSQGVDYMLDLDLEDN</sequence>
<keyword evidence="4" id="KW-1185">Reference proteome</keyword>